<dbReference type="GO" id="GO:0016747">
    <property type="term" value="F:acyltransferase activity, transferring groups other than amino-acyl groups"/>
    <property type="evidence" value="ECO:0007669"/>
    <property type="project" value="InterPro"/>
</dbReference>
<evidence type="ECO:0000313" key="5">
    <source>
        <dbReference type="EMBL" id="PQM26164.1"/>
    </source>
</evidence>
<reference evidence="6" key="1">
    <citation type="submission" date="2017-11" db="EMBL/GenBank/DDBJ databases">
        <title>The complete genome sequence of Sphingopyxis pomeranensis sp. nov. strain WS5A3p.</title>
        <authorList>
            <person name="Kaminski M.A."/>
        </authorList>
    </citation>
    <scope>NUCLEOTIDE SEQUENCE [LARGE SCALE GENOMIC DNA]</scope>
    <source>
        <strain evidence="6">WS5A3p</strain>
    </source>
</reference>
<dbReference type="Proteomes" id="UP000238954">
    <property type="component" value="Chromosome"/>
</dbReference>
<proteinExistence type="inferred from homology"/>
<dbReference type="AlphaFoldDB" id="A0A2S8B188"/>
<organism evidence="5 6">
    <name type="scientific">Sphingopyxis lindanitolerans</name>
    <dbReference type="NCBI Taxonomy" id="2054227"/>
    <lineage>
        <taxon>Bacteria</taxon>
        <taxon>Pseudomonadati</taxon>
        <taxon>Pseudomonadota</taxon>
        <taxon>Alphaproteobacteria</taxon>
        <taxon>Sphingomonadales</taxon>
        <taxon>Sphingomonadaceae</taxon>
        <taxon>Sphingopyxis</taxon>
    </lineage>
</organism>
<dbReference type="EMBL" id="PHFW01000003">
    <property type="protein sequence ID" value="PQM26164.1"/>
    <property type="molecule type" value="Genomic_DNA"/>
</dbReference>
<dbReference type="OrthoDB" id="9804153at2"/>
<dbReference type="PANTHER" id="PTHR43792:SF8">
    <property type="entry name" value="[RIBOSOMAL PROTEIN US5]-ALANINE N-ACETYLTRANSFERASE"/>
    <property type="match status" value="1"/>
</dbReference>
<dbReference type="InterPro" id="IPR000182">
    <property type="entry name" value="GNAT_dom"/>
</dbReference>
<keyword evidence="1 5" id="KW-0808">Transferase</keyword>
<evidence type="ECO:0000259" key="4">
    <source>
        <dbReference type="PROSITE" id="PS51186"/>
    </source>
</evidence>
<dbReference type="InterPro" id="IPR016181">
    <property type="entry name" value="Acyl_CoA_acyltransferase"/>
</dbReference>
<dbReference type="SUPFAM" id="SSF55729">
    <property type="entry name" value="Acyl-CoA N-acyltransferases (Nat)"/>
    <property type="match status" value="1"/>
</dbReference>
<name>A0A2S8B188_9SPHN</name>
<comment type="similarity">
    <text evidence="3">Belongs to the acetyltransferase family. RimJ subfamily.</text>
</comment>
<dbReference type="PROSITE" id="PS51186">
    <property type="entry name" value="GNAT"/>
    <property type="match status" value="1"/>
</dbReference>
<accession>A0A2S8B188</accession>
<keyword evidence="2" id="KW-0012">Acyltransferase</keyword>
<evidence type="ECO:0000256" key="3">
    <source>
        <dbReference type="ARBA" id="ARBA00038502"/>
    </source>
</evidence>
<evidence type="ECO:0000256" key="1">
    <source>
        <dbReference type="ARBA" id="ARBA00022679"/>
    </source>
</evidence>
<dbReference type="Pfam" id="PF13302">
    <property type="entry name" value="Acetyltransf_3"/>
    <property type="match status" value="1"/>
</dbReference>
<gene>
    <name evidence="5" type="ORF">CVO77_13885</name>
</gene>
<comment type="caution">
    <text evidence="5">The sequence shown here is derived from an EMBL/GenBank/DDBJ whole genome shotgun (WGS) entry which is preliminary data.</text>
</comment>
<dbReference type="Gene3D" id="3.40.630.30">
    <property type="match status" value="1"/>
</dbReference>
<keyword evidence="6" id="KW-1185">Reference proteome</keyword>
<dbReference type="RefSeq" id="WP_105999543.1">
    <property type="nucleotide sequence ID" value="NZ_CM009578.1"/>
</dbReference>
<sequence length="202" mass="21926">MFARTERLLLRPGWQEDAPALTRAIGEEAVVRNLSRAPWPYGEAEAQQFLSLPVDPNQPRFLIFARTGGAPRLVGGCGIAPSQDDDRGRDLELGYWIARPYWGLGFATEAGRQLVRIARAMNLPRLGAAHFIDNPASGAVLRKLGFKPTGQVAQRHSVARGGAAACALFEEGDGDGSNAVTPMRGRICGDEDFRENIRLMAA</sequence>
<evidence type="ECO:0000313" key="6">
    <source>
        <dbReference type="Proteomes" id="UP000238954"/>
    </source>
</evidence>
<evidence type="ECO:0000256" key="2">
    <source>
        <dbReference type="ARBA" id="ARBA00023315"/>
    </source>
</evidence>
<feature type="domain" description="N-acetyltransferase" evidence="4">
    <location>
        <begin position="8"/>
        <end position="173"/>
    </location>
</feature>
<protein>
    <submittedName>
        <fullName evidence="5">GNAT family N-acetyltransferase</fullName>
    </submittedName>
</protein>
<dbReference type="InterPro" id="IPR051531">
    <property type="entry name" value="N-acetyltransferase"/>
</dbReference>
<dbReference type="PANTHER" id="PTHR43792">
    <property type="entry name" value="GNAT FAMILY, PUTATIVE (AFU_ORTHOLOGUE AFUA_3G00765)-RELATED-RELATED"/>
    <property type="match status" value="1"/>
</dbReference>